<dbReference type="EMBL" id="BOMV01000014">
    <property type="protein sequence ID" value="GIE94562.1"/>
    <property type="molecule type" value="Genomic_DNA"/>
</dbReference>
<keyword evidence="8" id="KW-0597">Phosphoprotein</keyword>
<keyword evidence="16" id="KW-0411">Iron-sulfur</keyword>
<evidence type="ECO:0000256" key="11">
    <source>
        <dbReference type="ARBA" id="ARBA00022741"/>
    </source>
</evidence>
<evidence type="ECO:0000256" key="19">
    <source>
        <dbReference type="SAM" id="Phobius"/>
    </source>
</evidence>
<feature type="transmembrane region" description="Helical" evidence="19">
    <location>
        <begin position="146"/>
        <end position="168"/>
    </location>
</feature>
<evidence type="ECO:0000259" key="20">
    <source>
        <dbReference type="PROSITE" id="PS50109"/>
    </source>
</evidence>
<evidence type="ECO:0000256" key="10">
    <source>
        <dbReference type="ARBA" id="ARBA00022723"/>
    </source>
</evidence>
<dbReference type="PANTHER" id="PTHR24421:SF10">
    <property type="entry name" value="NITRATE_NITRITE SENSOR PROTEIN NARQ"/>
    <property type="match status" value="1"/>
</dbReference>
<keyword evidence="19" id="KW-1133">Transmembrane helix</keyword>
<keyword evidence="6" id="KW-0004">4Fe-4S</keyword>
<evidence type="ECO:0000256" key="3">
    <source>
        <dbReference type="ARBA" id="ARBA00004496"/>
    </source>
</evidence>
<comment type="subcellular location">
    <subcellularLocation>
        <location evidence="3">Cytoplasm</location>
    </subcellularLocation>
</comment>
<dbReference type="Gene3D" id="1.20.5.1930">
    <property type="match status" value="1"/>
</dbReference>
<evidence type="ECO:0000256" key="1">
    <source>
        <dbReference type="ARBA" id="ARBA00000085"/>
    </source>
</evidence>
<dbReference type="GO" id="GO:0000155">
    <property type="term" value="F:phosphorelay sensor kinase activity"/>
    <property type="evidence" value="ECO:0007669"/>
    <property type="project" value="InterPro"/>
</dbReference>
<evidence type="ECO:0000256" key="18">
    <source>
        <dbReference type="ARBA" id="ARBA00030800"/>
    </source>
</evidence>
<dbReference type="Pfam" id="PF07730">
    <property type="entry name" value="HisKA_3"/>
    <property type="match status" value="1"/>
</dbReference>
<keyword evidence="15" id="KW-0902">Two-component regulatory system</keyword>
<evidence type="ECO:0000256" key="9">
    <source>
        <dbReference type="ARBA" id="ARBA00022679"/>
    </source>
</evidence>
<organism evidence="21 22">
    <name type="scientific">Paractinoplanes rishiriensis</name>
    <dbReference type="NCBI Taxonomy" id="1050105"/>
    <lineage>
        <taxon>Bacteria</taxon>
        <taxon>Bacillati</taxon>
        <taxon>Actinomycetota</taxon>
        <taxon>Actinomycetes</taxon>
        <taxon>Micromonosporales</taxon>
        <taxon>Micromonosporaceae</taxon>
        <taxon>Paractinoplanes</taxon>
    </lineage>
</organism>
<dbReference type="Proteomes" id="UP000636960">
    <property type="component" value="Unassembled WGS sequence"/>
</dbReference>
<keyword evidence="7" id="KW-0963">Cytoplasm</keyword>
<dbReference type="InterPro" id="IPR003594">
    <property type="entry name" value="HATPase_dom"/>
</dbReference>
<keyword evidence="11" id="KW-0547">Nucleotide-binding</keyword>
<keyword evidence="19" id="KW-0472">Membrane</keyword>
<evidence type="ECO:0000256" key="16">
    <source>
        <dbReference type="ARBA" id="ARBA00023014"/>
    </source>
</evidence>
<gene>
    <name evidence="21" type="ORF">Ari01nite_20270</name>
</gene>
<evidence type="ECO:0000256" key="4">
    <source>
        <dbReference type="ARBA" id="ARBA00012438"/>
    </source>
</evidence>
<dbReference type="SUPFAM" id="SSF55874">
    <property type="entry name" value="ATPase domain of HSP90 chaperone/DNA topoisomerase II/histidine kinase"/>
    <property type="match status" value="1"/>
</dbReference>
<evidence type="ECO:0000256" key="12">
    <source>
        <dbReference type="ARBA" id="ARBA00022777"/>
    </source>
</evidence>
<evidence type="ECO:0000256" key="2">
    <source>
        <dbReference type="ARBA" id="ARBA00001966"/>
    </source>
</evidence>
<feature type="transmembrane region" description="Helical" evidence="19">
    <location>
        <begin position="180"/>
        <end position="200"/>
    </location>
</feature>
<feature type="transmembrane region" description="Helical" evidence="19">
    <location>
        <begin position="120"/>
        <end position="140"/>
    </location>
</feature>
<feature type="transmembrane region" description="Helical" evidence="19">
    <location>
        <begin position="212"/>
        <end position="234"/>
    </location>
</feature>
<feature type="transmembrane region" description="Helical" evidence="19">
    <location>
        <begin position="62"/>
        <end position="78"/>
    </location>
</feature>
<protein>
    <recommendedName>
        <fullName evidence="5">Oxygen sensor histidine kinase NreB</fullName>
        <ecNumber evidence="4">2.7.13.3</ecNumber>
    </recommendedName>
    <alternativeName>
        <fullName evidence="18">Nitrogen regulation protein B</fullName>
    </alternativeName>
</protein>
<dbReference type="InterPro" id="IPR011712">
    <property type="entry name" value="Sig_transdc_His_kin_sub3_dim/P"/>
</dbReference>
<evidence type="ECO:0000256" key="15">
    <source>
        <dbReference type="ARBA" id="ARBA00023012"/>
    </source>
</evidence>
<keyword evidence="13" id="KW-0067">ATP-binding</keyword>
<comment type="catalytic activity">
    <reaction evidence="1">
        <text>ATP + protein L-histidine = ADP + protein N-phospho-L-histidine.</text>
        <dbReference type="EC" id="2.7.13.3"/>
    </reaction>
</comment>
<comment type="function">
    <text evidence="17">Member of the two-component regulatory system NreB/NreC involved in the control of dissimilatory nitrate/nitrite reduction in response to oxygen. NreB functions as a direct oxygen sensor histidine kinase which is autophosphorylated, in the absence of oxygen, probably at the conserved histidine residue, and transfers its phosphate group probably to a conserved aspartate residue of NreC. NreB/NreC activates the expression of the nitrate (narGHJI) and nitrite (nir) reductase operons, as well as the putative nitrate transporter gene narT.</text>
</comment>
<dbReference type="RefSeq" id="WP_203780887.1">
    <property type="nucleotide sequence ID" value="NZ_BOMV01000014.1"/>
</dbReference>
<dbReference type="InterPro" id="IPR004358">
    <property type="entry name" value="Sig_transdc_His_kin-like_C"/>
</dbReference>
<keyword evidence="22" id="KW-1185">Reference proteome</keyword>
<dbReference type="GO" id="GO:0016020">
    <property type="term" value="C:membrane"/>
    <property type="evidence" value="ECO:0007669"/>
    <property type="project" value="InterPro"/>
</dbReference>
<evidence type="ECO:0000256" key="6">
    <source>
        <dbReference type="ARBA" id="ARBA00022485"/>
    </source>
</evidence>
<keyword evidence="14" id="KW-0408">Iron</keyword>
<feature type="transmembrane region" description="Helical" evidence="19">
    <location>
        <begin position="84"/>
        <end position="108"/>
    </location>
</feature>
<dbReference type="GO" id="GO:0046872">
    <property type="term" value="F:metal ion binding"/>
    <property type="evidence" value="ECO:0007669"/>
    <property type="project" value="UniProtKB-KW"/>
</dbReference>
<dbReference type="GO" id="GO:0046983">
    <property type="term" value="F:protein dimerization activity"/>
    <property type="evidence" value="ECO:0007669"/>
    <property type="project" value="InterPro"/>
</dbReference>
<keyword evidence="9" id="KW-0808">Transferase</keyword>
<dbReference type="GO" id="GO:0005737">
    <property type="term" value="C:cytoplasm"/>
    <property type="evidence" value="ECO:0007669"/>
    <property type="project" value="UniProtKB-SubCell"/>
</dbReference>
<dbReference type="SMART" id="SM00387">
    <property type="entry name" value="HATPase_c"/>
    <property type="match status" value="1"/>
</dbReference>
<keyword evidence="12 21" id="KW-0418">Kinase</keyword>
<evidence type="ECO:0000256" key="17">
    <source>
        <dbReference type="ARBA" id="ARBA00024827"/>
    </source>
</evidence>
<proteinExistence type="predicted"/>
<dbReference type="InterPro" id="IPR036890">
    <property type="entry name" value="HATPase_C_sf"/>
</dbReference>
<evidence type="ECO:0000256" key="7">
    <source>
        <dbReference type="ARBA" id="ARBA00022490"/>
    </source>
</evidence>
<feature type="transmembrane region" description="Helical" evidence="19">
    <location>
        <begin position="12"/>
        <end position="30"/>
    </location>
</feature>
<reference evidence="21" key="1">
    <citation type="submission" date="2021-01" db="EMBL/GenBank/DDBJ databases">
        <title>Whole genome shotgun sequence of Actinoplanes rishiriensis NBRC 108556.</title>
        <authorList>
            <person name="Komaki H."/>
            <person name="Tamura T."/>
        </authorList>
    </citation>
    <scope>NUCLEOTIDE SEQUENCE</scope>
    <source>
        <strain evidence="21">NBRC 108556</strain>
    </source>
</reference>
<dbReference type="PROSITE" id="PS50109">
    <property type="entry name" value="HIS_KIN"/>
    <property type="match status" value="1"/>
</dbReference>
<dbReference type="PANTHER" id="PTHR24421">
    <property type="entry name" value="NITRATE/NITRITE SENSOR PROTEIN NARX-RELATED"/>
    <property type="match status" value="1"/>
</dbReference>
<evidence type="ECO:0000256" key="5">
    <source>
        <dbReference type="ARBA" id="ARBA00017322"/>
    </source>
</evidence>
<evidence type="ECO:0000313" key="21">
    <source>
        <dbReference type="EMBL" id="GIE94562.1"/>
    </source>
</evidence>
<comment type="caution">
    <text evidence="21">The sequence shown here is derived from an EMBL/GenBank/DDBJ whole genome shotgun (WGS) entry which is preliminary data.</text>
</comment>
<keyword evidence="19" id="KW-0812">Transmembrane</keyword>
<dbReference type="PRINTS" id="PR00344">
    <property type="entry name" value="BCTRLSENSOR"/>
</dbReference>
<dbReference type="GO" id="GO:0005524">
    <property type="term" value="F:ATP binding"/>
    <property type="evidence" value="ECO:0007669"/>
    <property type="project" value="UniProtKB-KW"/>
</dbReference>
<dbReference type="Pfam" id="PF02518">
    <property type="entry name" value="HATPase_c"/>
    <property type="match status" value="1"/>
</dbReference>
<dbReference type="EC" id="2.7.13.3" evidence="4"/>
<dbReference type="CDD" id="cd16917">
    <property type="entry name" value="HATPase_UhpB-NarQ-NarX-like"/>
    <property type="match status" value="1"/>
</dbReference>
<accession>A0A919JW66</accession>
<sequence>MGERGTPRQVPAAVLVGVLTAVASQWPMWTRSPLQAVVNGLVGVLFLATGALLRAEPGQRRNGLLFGLAGLSWAAVWLEGYGTPALILTGWLCSPLFAVLAAVVLLRYPEDRLPHRSHRVFAAVATVWPVAGSLALTATRGHDNKAVLAVANLGAAALALTFCVLLGLRLFRARGLPGRVLMPVLVAAIGAGVGLGFRLVGDLLVQVQTLASPLRVAEAAAFLAVPGGFLVAAVQRRLARATVADLVLALRTAQTTEEVRAALSRTLRDPGLRIVPAGDEYGPDRLAVPLPSGAVVLVDPALARHADLLHATVGAAGLALEHTRARYEAGLAERRRLERDLHDGAQQLLLAVSMRLGTLRAAGPVDGWQSIVERAGDDLRAAQRELRELAHGLYPATLTAAGLGPALAAVAERMPLPVRLQVVSRRWSAKVEAAAYFIICEAVTNAVKHAEATEVTVTVADDGDGVRLTVTDDGAGGADAGTGHGLAGLCDRAAALGGTCAVSSPPGGGTTIAVRLPVLA</sequence>
<dbReference type="AlphaFoldDB" id="A0A919JW66"/>
<evidence type="ECO:0000313" key="22">
    <source>
        <dbReference type="Proteomes" id="UP000636960"/>
    </source>
</evidence>
<feature type="domain" description="Histidine kinase" evidence="20">
    <location>
        <begin position="438"/>
        <end position="520"/>
    </location>
</feature>
<evidence type="ECO:0000256" key="14">
    <source>
        <dbReference type="ARBA" id="ARBA00023004"/>
    </source>
</evidence>
<dbReference type="InterPro" id="IPR050482">
    <property type="entry name" value="Sensor_HK_TwoCompSys"/>
</dbReference>
<name>A0A919JW66_9ACTN</name>
<dbReference type="GO" id="GO:0051539">
    <property type="term" value="F:4 iron, 4 sulfur cluster binding"/>
    <property type="evidence" value="ECO:0007669"/>
    <property type="project" value="UniProtKB-KW"/>
</dbReference>
<feature type="transmembrane region" description="Helical" evidence="19">
    <location>
        <begin position="36"/>
        <end position="55"/>
    </location>
</feature>
<dbReference type="Gene3D" id="3.30.565.10">
    <property type="entry name" value="Histidine kinase-like ATPase, C-terminal domain"/>
    <property type="match status" value="1"/>
</dbReference>
<comment type="cofactor">
    <cofactor evidence="2">
        <name>[4Fe-4S] cluster</name>
        <dbReference type="ChEBI" id="CHEBI:49883"/>
    </cofactor>
</comment>
<dbReference type="InterPro" id="IPR005467">
    <property type="entry name" value="His_kinase_dom"/>
</dbReference>
<evidence type="ECO:0000256" key="13">
    <source>
        <dbReference type="ARBA" id="ARBA00022840"/>
    </source>
</evidence>
<keyword evidence="10" id="KW-0479">Metal-binding</keyword>
<evidence type="ECO:0000256" key="8">
    <source>
        <dbReference type="ARBA" id="ARBA00022553"/>
    </source>
</evidence>